<dbReference type="InterPro" id="IPR048337">
    <property type="entry name" value="FAM50A/XAP5_C"/>
</dbReference>
<dbReference type="GeneID" id="116300454"/>
<feature type="region of interest" description="Disordered" evidence="2">
    <location>
        <begin position="81"/>
        <end position="115"/>
    </location>
</feature>
<dbReference type="GO" id="GO:0006325">
    <property type="term" value="P:chromatin organization"/>
    <property type="evidence" value="ECO:0007669"/>
    <property type="project" value="TreeGrafter"/>
</dbReference>
<name>A0A6P8ICC6_ACTTE</name>
<sequence length="329" mass="38968">MAEYKGASREGQRAQALLKKREKMKEDMEAMKKKISEKNKVGDITSKFSSQYDVVEQRLKESTIGLMTLDEMKARRDTLVKEHEKHLAAKLKSDEQENKKSKREKKREMQKQAAALSFGLDEEEEEEIVDIPIKKKKLGKNPDVDTSFLPDREREEMERIERERLGQEWIEKQEKIKNEDIEITYSYWDGSGHRRTTKMKKGNSISQFLQKCIEELRKDFTEFRAVTTENLMYIKEDLIIPHHYTFYDFIINKARGKSGPLFSFDVHEDVRMINDATVEKDESHAGKVVLRTWYERNKHIFPASRWEPYDPEKKWDKYTVSDIDTPKTT</sequence>
<evidence type="ECO:0000259" key="3">
    <source>
        <dbReference type="Pfam" id="PF04921"/>
    </source>
</evidence>
<dbReference type="InterPro" id="IPR007005">
    <property type="entry name" value="XAP5"/>
</dbReference>
<proteinExistence type="predicted"/>
<reference evidence="5" key="1">
    <citation type="submission" date="2025-08" db="UniProtKB">
        <authorList>
            <consortium name="RefSeq"/>
        </authorList>
    </citation>
    <scope>IDENTIFICATION</scope>
    <source>
        <tissue evidence="5">Tentacle</tissue>
    </source>
</reference>
<keyword evidence="4" id="KW-1185">Reference proteome</keyword>
<dbReference type="FunCoup" id="A0A6P8ICC6">
    <property type="interactions" value="1462"/>
</dbReference>
<dbReference type="KEGG" id="aten:116300454"/>
<dbReference type="InParanoid" id="A0A6P8ICC6"/>
<dbReference type="Proteomes" id="UP000515163">
    <property type="component" value="Unplaced"/>
</dbReference>
<organism evidence="4 5">
    <name type="scientific">Actinia tenebrosa</name>
    <name type="common">Australian red waratah sea anemone</name>
    <dbReference type="NCBI Taxonomy" id="6105"/>
    <lineage>
        <taxon>Eukaryota</taxon>
        <taxon>Metazoa</taxon>
        <taxon>Cnidaria</taxon>
        <taxon>Anthozoa</taxon>
        <taxon>Hexacorallia</taxon>
        <taxon>Actiniaria</taxon>
        <taxon>Actiniidae</taxon>
        <taxon>Actinia</taxon>
    </lineage>
</organism>
<evidence type="ECO:0000313" key="4">
    <source>
        <dbReference type="Proteomes" id="UP000515163"/>
    </source>
</evidence>
<feature type="coiled-coil region" evidence="1">
    <location>
        <begin position="14"/>
        <end position="41"/>
    </location>
</feature>
<evidence type="ECO:0000313" key="5">
    <source>
        <dbReference type="RefSeq" id="XP_031565191.1"/>
    </source>
</evidence>
<evidence type="ECO:0000256" key="1">
    <source>
        <dbReference type="SAM" id="Coils"/>
    </source>
</evidence>
<dbReference type="AlphaFoldDB" id="A0A6P8ICC6"/>
<protein>
    <submittedName>
        <fullName evidence="5">Protein FAM50A-like isoform X1</fullName>
    </submittedName>
</protein>
<feature type="domain" description="FAM50A/XAP5 C-terminal" evidence="3">
    <location>
        <begin position="179"/>
        <end position="319"/>
    </location>
</feature>
<dbReference type="Pfam" id="PF04921">
    <property type="entry name" value="XAP5"/>
    <property type="match status" value="1"/>
</dbReference>
<gene>
    <name evidence="5" type="primary">LOC116300454</name>
</gene>
<dbReference type="RefSeq" id="XP_031565191.1">
    <property type="nucleotide sequence ID" value="XM_031709331.1"/>
</dbReference>
<keyword evidence="1" id="KW-0175">Coiled coil</keyword>
<dbReference type="GO" id="GO:0005634">
    <property type="term" value="C:nucleus"/>
    <property type="evidence" value="ECO:0007669"/>
    <property type="project" value="InterPro"/>
</dbReference>
<evidence type="ECO:0000256" key="2">
    <source>
        <dbReference type="SAM" id="MobiDB-lite"/>
    </source>
</evidence>
<dbReference type="PANTHER" id="PTHR12722:SF0">
    <property type="entry name" value="PROTEIN FAM50A"/>
    <property type="match status" value="1"/>
</dbReference>
<dbReference type="PANTHER" id="PTHR12722">
    <property type="entry name" value="XAP-5 PROTEIN-RELATED"/>
    <property type="match status" value="1"/>
</dbReference>
<dbReference type="OrthoDB" id="1562195at2759"/>
<feature type="compositionally biased region" description="Basic and acidic residues" evidence="2">
    <location>
        <begin position="81"/>
        <end position="99"/>
    </location>
</feature>
<accession>A0A6P8ICC6</accession>